<feature type="compositionally biased region" description="Basic and acidic residues" evidence="1">
    <location>
        <begin position="97"/>
        <end position="106"/>
    </location>
</feature>
<reference evidence="2 3" key="1">
    <citation type="journal article" date="2014" name="Genome Biol. Evol.">
        <title>Comparative genomics and transcriptomics analyses reveal divergent lifestyle features of nematode endoparasitic fungus Hirsutella minnesotensis.</title>
        <authorList>
            <person name="Lai Y."/>
            <person name="Liu K."/>
            <person name="Zhang X."/>
            <person name="Zhang X."/>
            <person name="Li K."/>
            <person name="Wang N."/>
            <person name="Shu C."/>
            <person name="Wu Y."/>
            <person name="Wang C."/>
            <person name="Bushley K.E."/>
            <person name="Xiang M."/>
            <person name="Liu X."/>
        </authorList>
    </citation>
    <scope>NUCLEOTIDE SEQUENCE [LARGE SCALE GENOMIC DNA]</scope>
    <source>
        <strain evidence="2 3">3608</strain>
    </source>
</reference>
<sequence>MNGLSDRHHVHREEGTAFPIMNGSIDDLPAYQEQGEPFITMEDLFDLLRLYGFLEGPSPSPIVNAVLQSQQLFNESEFPFLIPDGLIRSESLYSEPITRESVHGQPEDPPPPYSPFPSPSAGSALGMTRQPDHSHFGPPPPYTLEAQPHAREPLRGSGNTGGIRRQRRVTRRPERFSQSTSPTMQSWQHE</sequence>
<gene>
    <name evidence="2" type="ORF">HIM_09458</name>
</gene>
<dbReference type="EMBL" id="KQ030586">
    <property type="protein sequence ID" value="KJZ71159.1"/>
    <property type="molecule type" value="Genomic_DNA"/>
</dbReference>
<dbReference type="Proteomes" id="UP000054481">
    <property type="component" value="Unassembled WGS sequence"/>
</dbReference>
<dbReference type="AlphaFoldDB" id="A0A0F8A339"/>
<feature type="region of interest" description="Disordered" evidence="1">
    <location>
        <begin position="97"/>
        <end position="190"/>
    </location>
</feature>
<feature type="compositionally biased region" description="Pro residues" evidence="1">
    <location>
        <begin position="107"/>
        <end position="118"/>
    </location>
</feature>
<organism evidence="2 3">
    <name type="scientific">Hirsutella minnesotensis 3608</name>
    <dbReference type="NCBI Taxonomy" id="1043627"/>
    <lineage>
        <taxon>Eukaryota</taxon>
        <taxon>Fungi</taxon>
        <taxon>Dikarya</taxon>
        <taxon>Ascomycota</taxon>
        <taxon>Pezizomycotina</taxon>
        <taxon>Sordariomycetes</taxon>
        <taxon>Hypocreomycetidae</taxon>
        <taxon>Hypocreales</taxon>
        <taxon>Ophiocordycipitaceae</taxon>
        <taxon>Hirsutella</taxon>
    </lineage>
</organism>
<proteinExistence type="predicted"/>
<evidence type="ECO:0000256" key="1">
    <source>
        <dbReference type="SAM" id="MobiDB-lite"/>
    </source>
</evidence>
<accession>A0A0F8A339</accession>
<name>A0A0F8A339_9HYPO</name>
<evidence type="ECO:0000313" key="2">
    <source>
        <dbReference type="EMBL" id="KJZ71159.1"/>
    </source>
</evidence>
<feature type="compositionally biased region" description="Polar residues" evidence="1">
    <location>
        <begin position="176"/>
        <end position="190"/>
    </location>
</feature>
<evidence type="ECO:0000313" key="3">
    <source>
        <dbReference type="Proteomes" id="UP000054481"/>
    </source>
</evidence>
<protein>
    <submittedName>
        <fullName evidence="2">Uncharacterized protein</fullName>
    </submittedName>
</protein>
<keyword evidence="3" id="KW-1185">Reference proteome</keyword>